<evidence type="ECO:0000313" key="7">
    <source>
        <dbReference type="EMBL" id="NUU60045.1"/>
    </source>
</evidence>
<gene>
    <name evidence="7" type="ORF">HPT30_06760</name>
</gene>
<dbReference type="GO" id="GO:0046872">
    <property type="term" value="F:metal ion binding"/>
    <property type="evidence" value="ECO:0007669"/>
    <property type="project" value="UniProtKB-KW"/>
</dbReference>
<name>A0A850EFX1_9BACL</name>
<comment type="cofactor">
    <cofactor evidence="4">
        <name>Zn(2+)</name>
        <dbReference type="ChEBI" id="CHEBI:29105"/>
    </cofactor>
    <text evidence="4">Binds 1 zinc ion per subunit.</text>
</comment>
<sequence length="382" mass="41478">MSRADEGLKPEIIVRAAPQEFICRPGSWGSLEQHLGRRGIRTVLIVHGRDSWSAAQPFLPELKATEVHLYAYSGECTYPERDGIVAEAAGRGVQAIIGVGGGKISDLVKSAAAALRLPAIILPTLASTCAAWSSLSVMYDDQGRFVSMDVFPYSNALVLLDPQVIAQSPPELLIAGIGDTLAKWYEADVIIRGMTSPPVEVELAWYTARKCKEHLLKHSEAALEALRTGYANEDLTRIVETIIMVAGLVGGFGEDYGRTAGAHSIHDALTAIPEAHGQLHGNKVAYGVLVQLALEDNRTEIDFLLPFYEQLGLPACLRDMGLGHLEREDWLKIGERATVQEASIHRMPGHIGAEEVADAIAQLEIYTTGYRVKSNMEKAGMT</sequence>
<dbReference type="Pfam" id="PF00465">
    <property type="entry name" value="Fe-ADH"/>
    <property type="match status" value="1"/>
</dbReference>
<comment type="similarity">
    <text evidence="1">Belongs to the iron-containing alcohol dehydrogenase family.</text>
</comment>
<evidence type="ECO:0000313" key="8">
    <source>
        <dbReference type="Proteomes" id="UP000564806"/>
    </source>
</evidence>
<dbReference type="EMBL" id="JABWCS010000196">
    <property type="protein sequence ID" value="NUU60045.1"/>
    <property type="molecule type" value="Genomic_DNA"/>
</dbReference>
<evidence type="ECO:0000256" key="2">
    <source>
        <dbReference type="ARBA" id="ARBA00022723"/>
    </source>
</evidence>
<feature type="binding site" evidence="5">
    <location>
        <position position="139"/>
    </location>
    <ligand>
        <name>NAD(+)</name>
        <dbReference type="ChEBI" id="CHEBI:57540"/>
    </ligand>
</feature>
<feature type="binding site" evidence="5">
    <location>
        <begin position="124"/>
        <end position="127"/>
    </location>
    <ligand>
        <name>NAD(+)</name>
        <dbReference type="ChEBI" id="CHEBI:57540"/>
    </ligand>
</feature>
<evidence type="ECO:0000259" key="6">
    <source>
        <dbReference type="Pfam" id="PF00465"/>
    </source>
</evidence>
<accession>A0A850EFX1</accession>
<dbReference type="PROSITE" id="PS00913">
    <property type="entry name" value="ADH_IRON_1"/>
    <property type="match status" value="1"/>
</dbReference>
<dbReference type="InterPro" id="IPR018211">
    <property type="entry name" value="ADH_Fe_CS"/>
</dbReference>
<feature type="binding site" evidence="4">
    <location>
        <position position="179"/>
    </location>
    <ligand>
        <name>glycerol</name>
        <dbReference type="ChEBI" id="CHEBI:17754"/>
    </ligand>
</feature>
<keyword evidence="8" id="KW-1185">Reference proteome</keyword>
<dbReference type="PANTHER" id="PTHR43616:SF3">
    <property type="entry name" value="HYDROXYCARBOXYLATE DEHYDROGENASE A"/>
    <property type="match status" value="1"/>
</dbReference>
<feature type="domain" description="Alcohol dehydrogenase iron-type/glycerol dehydrogenase GldA" evidence="6">
    <location>
        <begin position="18"/>
        <end position="162"/>
    </location>
</feature>
<protein>
    <submittedName>
        <fullName evidence="7">Iron-containing alcohol dehydrogenase family protein</fullName>
    </submittedName>
</protein>
<proteinExistence type="inferred from homology"/>
<organism evidence="7 8">
    <name type="scientific">Paenibacillus agri</name>
    <dbReference type="NCBI Taxonomy" id="2744309"/>
    <lineage>
        <taxon>Bacteria</taxon>
        <taxon>Bacillati</taxon>
        <taxon>Bacillota</taxon>
        <taxon>Bacilli</taxon>
        <taxon>Bacillales</taxon>
        <taxon>Paenibacillaceae</taxon>
        <taxon>Paenibacillus</taxon>
    </lineage>
</organism>
<keyword evidence="2 4" id="KW-0479">Metal-binding</keyword>
<feature type="binding site" evidence="5">
    <location>
        <position position="133"/>
    </location>
    <ligand>
        <name>NAD(+)</name>
        <dbReference type="ChEBI" id="CHEBI:57540"/>
    </ligand>
</feature>
<dbReference type="AlphaFoldDB" id="A0A850EFX1"/>
<dbReference type="CDD" id="cd08172">
    <property type="entry name" value="GlyDH-like"/>
    <property type="match status" value="1"/>
</dbReference>
<evidence type="ECO:0000256" key="5">
    <source>
        <dbReference type="PIRSR" id="PIRSR000112-3"/>
    </source>
</evidence>
<feature type="binding site" evidence="4">
    <location>
        <position position="263"/>
    </location>
    <ligand>
        <name>glycerol</name>
        <dbReference type="ChEBI" id="CHEBI:17754"/>
    </ligand>
</feature>
<dbReference type="Gene3D" id="1.20.1090.10">
    <property type="entry name" value="Dehydroquinate synthase-like - alpha domain"/>
    <property type="match status" value="1"/>
</dbReference>
<dbReference type="SUPFAM" id="SSF56796">
    <property type="entry name" value="Dehydroquinate synthase-like"/>
    <property type="match status" value="1"/>
</dbReference>
<feature type="binding site" evidence="5">
    <location>
        <position position="135"/>
    </location>
    <ligand>
        <name>NAD(+)</name>
        <dbReference type="ChEBI" id="CHEBI:57540"/>
    </ligand>
</feature>
<feature type="binding site" evidence="5">
    <location>
        <begin position="102"/>
        <end position="106"/>
    </location>
    <ligand>
        <name>NAD(+)</name>
        <dbReference type="ChEBI" id="CHEBI:57540"/>
    </ligand>
</feature>
<dbReference type="PANTHER" id="PTHR43616">
    <property type="entry name" value="GLYCEROL DEHYDROGENASE"/>
    <property type="match status" value="1"/>
</dbReference>
<comment type="caution">
    <text evidence="7">The sequence shown here is derived from an EMBL/GenBank/DDBJ whole genome shotgun (WGS) entry which is preliminary data.</text>
</comment>
<dbReference type="GO" id="GO:0016614">
    <property type="term" value="F:oxidoreductase activity, acting on CH-OH group of donors"/>
    <property type="evidence" value="ECO:0007669"/>
    <property type="project" value="InterPro"/>
</dbReference>
<evidence type="ECO:0000256" key="4">
    <source>
        <dbReference type="PIRSR" id="PIRSR000112-1"/>
    </source>
</evidence>
<keyword evidence="3" id="KW-0560">Oxidoreductase</keyword>
<evidence type="ECO:0000256" key="1">
    <source>
        <dbReference type="ARBA" id="ARBA00007358"/>
    </source>
</evidence>
<evidence type="ECO:0000256" key="3">
    <source>
        <dbReference type="ARBA" id="ARBA00023002"/>
    </source>
</evidence>
<dbReference type="InterPro" id="IPR001670">
    <property type="entry name" value="ADH_Fe/GldA"/>
</dbReference>
<dbReference type="Proteomes" id="UP000564806">
    <property type="component" value="Unassembled WGS sequence"/>
</dbReference>
<reference evidence="7" key="1">
    <citation type="submission" date="2020-06" db="EMBL/GenBank/DDBJ databases">
        <title>Paenibacillus sp. nov., isolated from soil.</title>
        <authorList>
            <person name="Seo Y.L."/>
        </authorList>
    </citation>
    <scope>NUCLEOTIDE SEQUENCE [LARGE SCALE GENOMIC DNA]</scope>
    <source>
        <strain evidence="7">JW14</strain>
    </source>
</reference>
<keyword evidence="5" id="KW-0520">NAD</keyword>
<keyword evidence="4" id="KW-0862">Zinc</keyword>
<dbReference type="InterPro" id="IPR016205">
    <property type="entry name" value="Glycerol_DH"/>
</dbReference>
<dbReference type="PIRSF" id="PIRSF000112">
    <property type="entry name" value="Glycerol_dehydrogenase"/>
    <property type="match status" value="1"/>
</dbReference>
<feature type="binding site" evidence="4">
    <location>
        <position position="280"/>
    </location>
    <ligand>
        <name>glycerol</name>
        <dbReference type="ChEBI" id="CHEBI:17754"/>
    </ligand>
</feature>
<dbReference type="Gene3D" id="3.40.50.1970">
    <property type="match status" value="1"/>
</dbReference>